<dbReference type="EMBL" id="JAPFFI010000008">
    <property type="protein sequence ID" value="KAJ6385573.1"/>
    <property type="molecule type" value="Genomic_DNA"/>
</dbReference>
<evidence type="ECO:0000313" key="3">
    <source>
        <dbReference type="Proteomes" id="UP001141253"/>
    </source>
</evidence>
<proteinExistence type="predicted"/>
<evidence type="ECO:0000313" key="2">
    <source>
        <dbReference type="EMBL" id="KAJ6385573.1"/>
    </source>
</evidence>
<sequence>MMAGVFYFTEIIAPVLPSCIFVFISERAGFRYLVEALTVLLSNKVKLVERILLPLCWMILFCLPIDNNSSKKCKIN</sequence>
<gene>
    <name evidence="2" type="ORF">OIU77_028706</name>
</gene>
<keyword evidence="1" id="KW-0472">Membrane</keyword>
<feature type="transmembrane region" description="Helical" evidence="1">
    <location>
        <begin position="6"/>
        <end position="24"/>
    </location>
</feature>
<reference evidence="2" key="1">
    <citation type="submission" date="2022-10" db="EMBL/GenBank/DDBJ databases">
        <authorList>
            <person name="Hyden B.L."/>
            <person name="Feng K."/>
            <person name="Yates T."/>
            <person name="Jawdy S."/>
            <person name="Smart L.B."/>
            <person name="Muchero W."/>
        </authorList>
    </citation>
    <scope>NUCLEOTIDE SEQUENCE</scope>
    <source>
        <tissue evidence="2">Shoot tip</tissue>
    </source>
</reference>
<organism evidence="2 3">
    <name type="scientific">Salix suchowensis</name>
    <dbReference type="NCBI Taxonomy" id="1278906"/>
    <lineage>
        <taxon>Eukaryota</taxon>
        <taxon>Viridiplantae</taxon>
        <taxon>Streptophyta</taxon>
        <taxon>Embryophyta</taxon>
        <taxon>Tracheophyta</taxon>
        <taxon>Spermatophyta</taxon>
        <taxon>Magnoliopsida</taxon>
        <taxon>eudicotyledons</taxon>
        <taxon>Gunneridae</taxon>
        <taxon>Pentapetalae</taxon>
        <taxon>rosids</taxon>
        <taxon>fabids</taxon>
        <taxon>Malpighiales</taxon>
        <taxon>Salicaceae</taxon>
        <taxon>Saliceae</taxon>
        <taxon>Salix</taxon>
    </lineage>
</organism>
<keyword evidence="1" id="KW-1133">Transmembrane helix</keyword>
<comment type="caution">
    <text evidence="2">The sequence shown here is derived from an EMBL/GenBank/DDBJ whole genome shotgun (WGS) entry which is preliminary data.</text>
</comment>
<accession>A0ABQ9BLI9</accession>
<dbReference type="Proteomes" id="UP001141253">
    <property type="component" value="Chromosome 9"/>
</dbReference>
<evidence type="ECO:0000256" key="1">
    <source>
        <dbReference type="SAM" id="Phobius"/>
    </source>
</evidence>
<protein>
    <submittedName>
        <fullName evidence="2">Uncharacterized protein</fullName>
    </submittedName>
</protein>
<keyword evidence="3" id="KW-1185">Reference proteome</keyword>
<reference evidence="2" key="2">
    <citation type="journal article" date="2023" name="Int. J. Mol. Sci.">
        <title>De Novo Assembly and Annotation of 11 Diverse Shrub Willow (Salix) Genomes Reveals Novel Gene Organization in Sex-Linked Regions.</title>
        <authorList>
            <person name="Hyden B."/>
            <person name="Feng K."/>
            <person name="Yates T.B."/>
            <person name="Jawdy S."/>
            <person name="Cereghino C."/>
            <person name="Smart L.B."/>
            <person name="Muchero W."/>
        </authorList>
    </citation>
    <scope>NUCLEOTIDE SEQUENCE</scope>
    <source>
        <tissue evidence="2">Shoot tip</tissue>
    </source>
</reference>
<keyword evidence="1" id="KW-0812">Transmembrane</keyword>
<name>A0ABQ9BLI9_9ROSI</name>